<feature type="DNA-binding region" description="OmpR/PhoB-type" evidence="3">
    <location>
        <begin position="1"/>
        <end position="61"/>
    </location>
</feature>
<dbReference type="SUPFAM" id="SSF46894">
    <property type="entry name" value="C-terminal effector domain of the bipartite response regulators"/>
    <property type="match status" value="1"/>
</dbReference>
<gene>
    <name evidence="5" type="ORF">FGL95_23125</name>
</gene>
<dbReference type="InterPro" id="IPR001867">
    <property type="entry name" value="OmpR/PhoB-type_DNA-bd"/>
</dbReference>
<keyword evidence="2 3" id="KW-0238">DNA-binding</keyword>
<dbReference type="InterPro" id="IPR049945">
    <property type="entry name" value="AAA_22"/>
</dbReference>
<evidence type="ECO:0000256" key="1">
    <source>
        <dbReference type="ARBA" id="ARBA00005820"/>
    </source>
</evidence>
<dbReference type="CDD" id="cd15831">
    <property type="entry name" value="BTAD"/>
    <property type="match status" value="1"/>
</dbReference>
<feature type="domain" description="OmpR/PhoB-type" evidence="4">
    <location>
        <begin position="1"/>
        <end position="61"/>
    </location>
</feature>
<proteinExistence type="inferred from homology"/>
<dbReference type="EMBL" id="VCQU01000009">
    <property type="protein sequence ID" value="NMN97933.1"/>
    <property type="molecule type" value="Genomic_DNA"/>
</dbReference>
<dbReference type="PANTHER" id="PTHR47691:SF3">
    <property type="entry name" value="HTH-TYPE TRANSCRIPTIONAL REGULATOR RV0890C-RELATED"/>
    <property type="match status" value="1"/>
</dbReference>
<dbReference type="SMART" id="SM01043">
    <property type="entry name" value="BTAD"/>
    <property type="match status" value="1"/>
</dbReference>
<evidence type="ECO:0000256" key="3">
    <source>
        <dbReference type="PROSITE-ProRule" id="PRU01091"/>
    </source>
</evidence>
<dbReference type="SUPFAM" id="SSF52540">
    <property type="entry name" value="P-loop containing nucleoside triphosphate hydrolases"/>
    <property type="match status" value="1"/>
</dbReference>
<evidence type="ECO:0000256" key="2">
    <source>
        <dbReference type="ARBA" id="ARBA00023125"/>
    </source>
</evidence>
<evidence type="ECO:0000313" key="5">
    <source>
        <dbReference type="EMBL" id="NMN97933.1"/>
    </source>
</evidence>
<dbReference type="PRINTS" id="PR00364">
    <property type="entry name" value="DISEASERSIST"/>
</dbReference>
<dbReference type="InterPro" id="IPR036388">
    <property type="entry name" value="WH-like_DNA-bd_sf"/>
</dbReference>
<dbReference type="GO" id="GO:0006355">
    <property type="term" value="P:regulation of DNA-templated transcription"/>
    <property type="evidence" value="ECO:0007669"/>
    <property type="project" value="InterPro"/>
</dbReference>
<dbReference type="InterPro" id="IPR058852">
    <property type="entry name" value="HTH_77"/>
</dbReference>
<dbReference type="GO" id="GO:0000160">
    <property type="term" value="P:phosphorelay signal transduction system"/>
    <property type="evidence" value="ECO:0007669"/>
    <property type="project" value="InterPro"/>
</dbReference>
<dbReference type="GO" id="GO:0016887">
    <property type="term" value="F:ATP hydrolysis activity"/>
    <property type="evidence" value="ECO:0007669"/>
    <property type="project" value="InterPro"/>
</dbReference>
<dbReference type="Pfam" id="PF03704">
    <property type="entry name" value="BTAD"/>
    <property type="match status" value="1"/>
</dbReference>
<reference evidence="5 6" key="1">
    <citation type="submission" date="2019-05" db="EMBL/GenBank/DDBJ databases">
        <authorList>
            <person name="Lee S.D."/>
        </authorList>
    </citation>
    <scope>NUCLEOTIDE SEQUENCE [LARGE SCALE GENOMIC DNA]</scope>
    <source>
        <strain evidence="5 6">YC2-7</strain>
    </source>
</reference>
<dbReference type="PROSITE" id="PS51755">
    <property type="entry name" value="OMPR_PHOB"/>
    <property type="match status" value="1"/>
</dbReference>
<dbReference type="InterPro" id="IPR027417">
    <property type="entry name" value="P-loop_NTPase"/>
</dbReference>
<dbReference type="InterPro" id="IPR005158">
    <property type="entry name" value="BTAD"/>
</dbReference>
<dbReference type="PANTHER" id="PTHR47691">
    <property type="entry name" value="REGULATOR-RELATED"/>
    <property type="match status" value="1"/>
</dbReference>
<dbReference type="Pfam" id="PF13401">
    <property type="entry name" value="AAA_22"/>
    <property type="match status" value="1"/>
</dbReference>
<organism evidence="5 6">
    <name type="scientific">Antrihabitans stalactiti</name>
    <dbReference type="NCBI Taxonomy" id="2584121"/>
    <lineage>
        <taxon>Bacteria</taxon>
        <taxon>Bacillati</taxon>
        <taxon>Actinomycetota</taxon>
        <taxon>Actinomycetes</taxon>
        <taxon>Mycobacteriales</taxon>
        <taxon>Nocardiaceae</taxon>
        <taxon>Antrihabitans</taxon>
    </lineage>
</organism>
<dbReference type="Proteomes" id="UP000535543">
    <property type="component" value="Unassembled WGS sequence"/>
</dbReference>
<sequence length="1060" mass="114780">MVALASVPGRSRTAQSLIDEVWGEEPPRSPMNALHTQVSRLRAALPDGAVEVGPAGYRFTLGKSHVDITLARQLEQRAQQRHAEGDHRGALEAVATARSLWRGEPGADLPDGSLARELSAEAAARETALDAVELAALVSLGDYKSAELRARAIADRNPLDEPAHLDLMKVLVALGRDNDALDVFAGLRARLVDELGADPSRAIVDFNTAILRGDAAAPVRQDTTPAMPNAIGLRVGPNVLLGRADDVTAIEELMKTSRVTTVVGPGGAGKTRIAHELGSRAAHHVPVVLVELAALRSGEDIIASISGTLGLSEADATPGGFHRARLYEPRHRLREVLSSKRILLILDNCEHLIDDVSALVADLVGAGELLTVLATSRSPMMIGAEATYPLPPLEIDGHGSPATELFRARARAVRSSARLDPVEVAKLCHTLDGLPLAIELAAARVRSMTVEEINTRLSDRFALLRIGDRNSPERHRTLHAVIDWSWNLLDDQQRAAMRRLCRLPAGFNRATAEAVAQWGAVDDITDALDGLVNQSMLTVVEHEEPVGLRYHMLETVREYGEEQLAAAGETDELMARISQWAQEFSQRQLDAVLDHRQVVAALSVEAEHDNLLAVLRFATQQRDAVTVYFVFAVLGFHWAARGAHSEVFNWAPRILDIDPRGPDEHRIPTDLLIASYLLAGLHRAFTGEIRPIALVRSRIRALLRVRDDLTPAFVLQTSLVLGPLSGQGIARKLAYGARSDDEWTRSGALSLRANYYENAGDTYGSMRDAKAGLLIARRREDTWGRSMLCQHLGSLHGQSAEYEQSIEYYREAAQALADLHAYEEGAQSRSFMAASMVGAGRVAEARRELADLAGANYDSAALWTELGEGNGRQAALLASTGEADLAEGDIDGGLARYRQALTVVNWPITRATPGPYEALVASAVVDAHVVHGRADEVGPLVVELIDVALERLGDFFDLPQIGCVAAAVGTFSIATGRDPERGIALLALAVRNRGRQDYPSMKLAIHLDAARSAVGADRVDSELARTAKLPKRVASAEIFEHLRTVRESYPPGGKTRAQNR</sequence>
<accession>A0A848KG14</accession>
<evidence type="ECO:0000313" key="6">
    <source>
        <dbReference type="Proteomes" id="UP000535543"/>
    </source>
</evidence>
<dbReference type="SUPFAM" id="SSF48452">
    <property type="entry name" value="TPR-like"/>
    <property type="match status" value="2"/>
</dbReference>
<keyword evidence="6" id="KW-1185">Reference proteome</keyword>
<comment type="caution">
    <text evidence="5">The sequence shown here is derived from an EMBL/GenBank/DDBJ whole genome shotgun (WGS) entry which is preliminary data.</text>
</comment>
<dbReference type="InterPro" id="IPR011990">
    <property type="entry name" value="TPR-like_helical_dom_sf"/>
</dbReference>
<comment type="similarity">
    <text evidence="1">Belongs to the AfsR/DnrI/RedD regulatory family.</text>
</comment>
<dbReference type="InterPro" id="IPR016032">
    <property type="entry name" value="Sig_transdc_resp-reg_C-effctor"/>
</dbReference>
<dbReference type="AlphaFoldDB" id="A0A848KG14"/>
<dbReference type="Gene3D" id="1.10.10.10">
    <property type="entry name" value="Winged helix-like DNA-binding domain superfamily/Winged helix DNA-binding domain"/>
    <property type="match status" value="1"/>
</dbReference>
<evidence type="ECO:0000259" key="4">
    <source>
        <dbReference type="PROSITE" id="PS51755"/>
    </source>
</evidence>
<dbReference type="Gene3D" id="1.25.40.10">
    <property type="entry name" value="Tetratricopeptide repeat domain"/>
    <property type="match status" value="2"/>
</dbReference>
<name>A0A848KG14_9NOCA</name>
<reference evidence="5 6" key="2">
    <citation type="submission" date="2020-06" db="EMBL/GenBank/DDBJ databases">
        <title>Antribacter stalactiti gen. nov., sp. nov., a new member of the family Nacardiaceae isolated from a cave.</title>
        <authorList>
            <person name="Kim I.S."/>
        </authorList>
    </citation>
    <scope>NUCLEOTIDE SEQUENCE [LARGE SCALE GENOMIC DNA]</scope>
    <source>
        <strain evidence="5 6">YC2-7</strain>
    </source>
</reference>
<dbReference type="GO" id="GO:0003677">
    <property type="term" value="F:DNA binding"/>
    <property type="evidence" value="ECO:0007669"/>
    <property type="project" value="UniProtKB-UniRule"/>
</dbReference>
<protein>
    <submittedName>
        <fullName evidence="5">Transcriptional regulator</fullName>
    </submittedName>
</protein>
<dbReference type="Gene3D" id="3.40.50.300">
    <property type="entry name" value="P-loop containing nucleotide triphosphate hydrolases"/>
    <property type="match status" value="1"/>
</dbReference>
<dbReference type="Pfam" id="PF25872">
    <property type="entry name" value="HTH_77"/>
    <property type="match status" value="1"/>
</dbReference>